<keyword evidence="8" id="KW-1185">Reference proteome</keyword>
<evidence type="ECO:0000313" key="8">
    <source>
        <dbReference type="Proteomes" id="UP000018766"/>
    </source>
</evidence>
<evidence type="ECO:0000256" key="2">
    <source>
        <dbReference type="ARBA" id="ARBA00005419"/>
    </source>
</evidence>
<comment type="catalytic activity">
    <reaction evidence="4 5">
        <text>P(1),P(4)-bis(5'-adenosyl) tetraphosphate + H2O = 2 ADP + 2 H(+)</text>
        <dbReference type="Rhea" id="RHEA:24252"/>
        <dbReference type="ChEBI" id="CHEBI:15377"/>
        <dbReference type="ChEBI" id="CHEBI:15378"/>
        <dbReference type="ChEBI" id="CHEBI:58141"/>
        <dbReference type="ChEBI" id="CHEBI:456216"/>
        <dbReference type="EC" id="3.6.1.41"/>
    </reaction>
</comment>
<dbReference type="InterPro" id="IPR004617">
    <property type="entry name" value="ApaH"/>
</dbReference>
<dbReference type="InterPro" id="IPR029052">
    <property type="entry name" value="Metallo-depent_PP-like"/>
</dbReference>
<dbReference type="PANTHER" id="PTHR40942">
    <property type="match status" value="1"/>
</dbReference>
<evidence type="ECO:0000256" key="3">
    <source>
        <dbReference type="ARBA" id="ARBA00022801"/>
    </source>
</evidence>
<protein>
    <recommendedName>
        <fullName evidence="5">Bis(5'-nucleosyl)-tetraphosphatase, symmetrical</fullName>
        <ecNumber evidence="5">3.6.1.41</ecNumber>
    </recommendedName>
    <alternativeName>
        <fullName evidence="5">Ap4A hydrolase</fullName>
    </alternativeName>
    <alternativeName>
        <fullName evidence="5">Diadenosine 5',5'''-P1,P4-tetraphosphate pyrophosphohydrolase</fullName>
    </alternativeName>
    <alternativeName>
        <fullName evidence="5">Diadenosine tetraphosphatase</fullName>
    </alternativeName>
</protein>
<feature type="domain" description="Calcineurin-like phosphoesterase" evidence="6">
    <location>
        <begin position="9"/>
        <end position="152"/>
    </location>
</feature>
<evidence type="ECO:0000256" key="4">
    <source>
        <dbReference type="ARBA" id="ARBA00049417"/>
    </source>
</evidence>
<evidence type="ECO:0000313" key="7">
    <source>
        <dbReference type="EMBL" id="ETD72162.1"/>
    </source>
</evidence>
<dbReference type="NCBIfam" id="TIGR00668">
    <property type="entry name" value="apaH"/>
    <property type="match status" value="1"/>
</dbReference>
<dbReference type="RefSeq" id="WP_023950694.1">
    <property type="nucleotide sequence ID" value="NZ_AYSV01000075.1"/>
</dbReference>
<accession>V8G8Y7</accession>
<dbReference type="Pfam" id="PF00149">
    <property type="entry name" value="Metallophos"/>
    <property type="match status" value="1"/>
</dbReference>
<dbReference type="GO" id="GO:0008803">
    <property type="term" value="F:bis(5'-nucleosyl)-tetraphosphatase (symmetrical) activity"/>
    <property type="evidence" value="ECO:0007669"/>
    <property type="project" value="UniProtKB-UniRule"/>
</dbReference>
<dbReference type="Gene3D" id="3.60.21.10">
    <property type="match status" value="1"/>
</dbReference>
<evidence type="ECO:0000256" key="5">
    <source>
        <dbReference type="HAMAP-Rule" id="MF_00199"/>
    </source>
</evidence>
<dbReference type="InterPro" id="IPR004843">
    <property type="entry name" value="Calcineurin-like_PHP"/>
</dbReference>
<dbReference type="HAMAP" id="MF_00199">
    <property type="entry name" value="ApaH"/>
    <property type="match status" value="1"/>
</dbReference>
<dbReference type="PANTHER" id="PTHR40942:SF4">
    <property type="entry name" value="CYTOCHROME C5"/>
    <property type="match status" value="1"/>
</dbReference>
<dbReference type="AlphaFoldDB" id="V8G8Y7"/>
<dbReference type="SUPFAM" id="SSF56300">
    <property type="entry name" value="Metallo-dependent phosphatases"/>
    <property type="match status" value="1"/>
</dbReference>
<proteinExistence type="inferred from homology"/>
<dbReference type="EC" id="3.6.1.41" evidence="5"/>
<dbReference type="PATRIC" id="fig|1414851.3.peg.1189"/>
<dbReference type="PIRSF" id="PIRSF000903">
    <property type="entry name" value="B5n-ttraPtase_sm"/>
    <property type="match status" value="1"/>
</dbReference>
<evidence type="ECO:0000259" key="6">
    <source>
        <dbReference type="Pfam" id="PF00149"/>
    </source>
</evidence>
<dbReference type="EMBL" id="AYSV01000075">
    <property type="protein sequence ID" value="ETD72162.1"/>
    <property type="molecule type" value="Genomic_DNA"/>
</dbReference>
<keyword evidence="3 5" id="KW-0378">Hydrolase</keyword>
<evidence type="ECO:0000256" key="1">
    <source>
        <dbReference type="ARBA" id="ARBA00003413"/>
    </source>
</evidence>
<reference evidence="7 8" key="1">
    <citation type="submission" date="2013-11" db="EMBL/GenBank/DDBJ databases">
        <title>Genomic analysis of Pelistega sp. HM-7.</title>
        <authorList>
            <person name="Kumbhare S.V."/>
            <person name="Shetty S.A."/>
            <person name="Sharma O."/>
            <person name="Dhotre D.P."/>
        </authorList>
    </citation>
    <scope>NUCLEOTIDE SEQUENCE [LARGE SCALE GENOMIC DNA]</scope>
    <source>
        <strain evidence="7 8">HM-7</strain>
    </source>
</reference>
<gene>
    <name evidence="5" type="primary">apaH</name>
    <name evidence="7" type="ORF">V757_05860</name>
</gene>
<dbReference type="CDD" id="cd07422">
    <property type="entry name" value="MPP_ApaH"/>
    <property type="match status" value="1"/>
</dbReference>
<comment type="caution">
    <text evidence="7">The sequence shown here is derived from an EMBL/GenBank/DDBJ whole genome shotgun (WGS) entry which is preliminary data.</text>
</comment>
<dbReference type="Proteomes" id="UP000018766">
    <property type="component" value="Unassembled WGS sequence"/>
</dbReference>
<organism evidence="7 8">
    <name type="scientific">Pelistega indica</name>
    <dbReference type="NCBI Taxonomy" id="1414851"/>
    <lineage>
        <taxon>Bacteria</taxon>
        <taxon>Pseudomonadati</taxon>
        <taxon>Pseudomonadota</taxon>
        <taxon>Betaproteobacteria</taxon>
        <taxon>Burkholderiales</taxon>
        <taxon>Alcaligenaceae</taxon>
        <taxon>Pelistega</taxon>
    </lineage>
</organism>
<dbReference type="OrthoDB" id="9807890at2"/>
<comment type="similarity">
    <text evidence="2 5">Belongs to the Ap4A hydrolase family.</text>
</comment>
<dbReference type="NCBIfam" id="NF001204">
    <property type="entry name" value="PRK00166.1"/>
    <property type="match status" value="1"/>
</dbReference>
<sequence length="279" mass="31654">MQNSTKNPTIWAIGDIQGCCDALDELLMTPELQEDPNAQLWFAGDLINRGPNSLKTLRTIMALGSRAKCVLGNHDLHLLAVYAGIRRENKSDTIDEILLAPDAEEIINWLRQQPLAYYDADHLMVHAGVIAKWDVKKTLKLAEEVSSALRSKNWQKYLAKMYGNEPNRWKESLTGSKRRRVIINALTRMRMCFPDGSMEFGSKEAPSLNKSSNLMPWFEVPNRKTEKTTIIFGHWSTLGLLIRKHLLSLDTGCVWGGKLSAIRLHDRKLVQIDCKSRAK</sequence>
<comment type="function">
    <text evidence="1 5">Hydrolyzes diadenosine 5',5'''-P1,P4-tetraphosphate to yield ADP.</text>
</comment>
<name>V8G8Y7_9BURK</name>